<dbReference type="PANTHER" id="PTHR16305">
    <property type="entry name" value="TESTICULAR SOLUBLE ADENYLYL CYCLASE"/>
    <property type="match status" value="1"/>
</dbReference>
<dbReference type="EMBL" id="SRLE01000005">
    <property type="protein sequence ID" value="TGD74882.1"/>
    <property type="molecule type" value="Genomic_DNA"/>
</dbReference>
<dbReference type="OrthoDB" id="5712116at2"/>
<dbReference type="GO" id="GO:0005524">
    <property type="term" value="F:ATP binding"/>
    <property type="evidence" value="ECO:0007669"/>
    <property type="project" value="UniProtKB-KW"/>
</dbReference>
<evidence type="ECO:0000313" key="5">
    <source>
        <dbReference type="Proteomes" id="UP000298050"/>
    </source>
</evidence>
<dbReference type="PROSITE" id="PS00622">
    <property type="entry name" value="HTH_LUXR_1"/>
    <property type="match status" value="1"/>
</dbReference>
<feature type="domain" description="HTH luxR-type" evidence="3">
    <location>
        <begin position="801"/>
        <end position="866"/>
    </location>
</feature>
<dbReference type="PRINTS" id="PR00038">
    <property type="entry name" value="HTHLUXR"/>
</dbReference>
<dbReference type="InterPro" id="IPR027417">
    <property type="entry name" value="P-loop_NTPase"/>
</dbReference>
<dbReference type="CDD" id="cd06170">
    <property type="entry name" value="LuxR_C_like"/>
    <property type="match status" value="1"/>
</dbReference>
<evidence type="ECO:0000256" key="2">
    <source>
        <dbReference type="ARBA" id="ARBA00022840"/>
    </source>
</evidence>
<dbReference type="GO" id="GO:0003677">
    <property type="term" value="F:DNA binding"/>
    <property type="evidence" value="ECO:0007669"/>
    <property type="project" value="InterPro"/>
</dbReference>
<dbReference type="GO" id="GO:0004016">
    <property type="term" value="F:adenylate cyclase activity"/>
    <property type="evidence" value="ECO:0007669"/>
    <property type="project" value="TreeGrafter"/>
</dbReference>
<gene>
    <name evidence="4" type="ORF">E4634_06730</name>
</gene>
<dbReference type="SUPFAM" id="SSF46894">
    <property type="entry name" value="C-terminal effector domain of the bipartite response regulators"/>
    <property type="match status" value="1"/>
</dbReference>
<dbReference type="InterPro" id="IPR000792">
    <property type="entry name" value="Tscrpt_reg_LuxR_C"/>
</dbReference>
<dbReference type="Gene3D" id="1.25.40.10">
    <property type="entry name" value="Tetratricopeptide repeat domain"/>
    <property type="match status" value="1"/>
</dbReference>
<dbReference type="Gene3D" id="1.10.10.10">
    <property type="entry name" value="Winged helix-like DNA-binding domain superfamily/Winged helix DNA-binding domain"/>
    <property type="match status" value="1"/>
</dbReference>
<dbReference type="Gene3D" id="3.40.50.300">
    <property type="entry name" value="P-loop containing nucleotide triphosphate hydrolases"/>
    <property type="match status" value="1"/>
</dbReference>
<dbReference type="GO" id="GO:0005737">
    <property type="term" value="C:cytoplasm"/>
    <property type="evidence" value="ECO:0007669"/>
    <property type="project" value="TreeGrafter"/>
</dbReference>
<dbReference type="InterPro" id="IPR011990">
    <property type="entry name" value="TPR-like_helical_dom_sf"/>
</dbReference>
<keyword evidence="1" id="KW-0547">Nucleotide-binding</keyword>
<dbReference type="PROSITE" id="PS50043">
    <property type="entry name" value="HTH_LUXR_2"/>
    <property type="match status" value="1"/>
</dbReference>
<evidence type="ECO:0000313" key="4">
    <source>
        <dbReference type="EMBL" id="TGD74882.1"/>
    </source>
</evidence>
<dbReference type="Proteomes" id="UP000298050">
    <property type="component" value="Unassembled WGS sequence"/>
</dbReference>
<dbReference type="SUPFAM" id="SSF48452">
    <property type="entry name" value="TPR-like"/>
    <property type="match status" value="2"/>
</dbReference>
<reference evidence="4 5" key="1">
    <citation type="submission" date="2019-04" db="EMBL/GenBank/DDBJ databases">
        <title>Taxonomy of novel Haliea sp. from mangrove soil of West Coast of India.</title>
        <authorList>
            <person name="Verma A."/>
            <person name="Kumar P."/>
            <person name="Krishnamurthi S."/>
        </authorList>
    </citation>
    <scope>NUCLEOTIDE SEQUENCE [LARGE SCALE GENOMIC DNA]</scope>
    <source>
        <strain evidence="4 5">SAOS-164</strain>
    </source>
</reference>
<keyword evidence="5" id="KW-1185">Reference proteome</keyword>
<proteinExistence type="predicted"/>
<sequence>MILEREEELRSLATAFASVTAAGGQIALVCGEAGIGKSSLIAAFLDSLQAPHRQATGYCDPLTTPRPLGPLRDIGARLLGPDSGGADDTRYFDDLIYTLAAARQPVVLVIEDLHWADERTLDWLRFIGRRITTLPLLLICSFRDDEVDAAHPLRAALGLMPGERKRQLTLAPLSLDAIRQLAPGPGLAPRRLLQVTAGNPFFVAELLAQRDALDQVPHSVADAIHTRLSGLPGNAVALLEYAACWPGAVPAELLQELPIDAVDDALADALRHKLLVVNDGRLAFRHELVQRAIYDRLLAPQRQRAHALFLEALVRGGQADQLPDLVVHHAQGANDEQLLLRYAPLAAGQAAGFGAHREAAEFLAHAVRLADALPAAQAAAIFENWAYEAGLSQAIDAEVIAAREKAVALWREVDCPAREGENLFWLSRLHWYRGEAEQAQHYIEAAIGVLERGEVSAARGKAYALRAQFFMLQDIMGEAVEWGERALAIAGETGDSELRVHALNTVGSARLFRGDTRGEPQLRESLALSLQHGLHEQAARVYTNLSECLIELRDLAQAEQVIEEGIAFDTAHDLDAWTYYLVGRKAQLRFEQDRYDEAATIAGDVLGRDNQTLLMRMPALIILARAGLRTGSRDSAARLMQALEAAGKIAEPQYLVPLRVAEIEQAVLCGTPADGRAAQAWLAGLDPQLLSPRKRAEALFWAELAGLNTGPVATADLPRAFALFFAGDAVAASAAFEDESSVYLAAWALVHEGGAASLQRADQLFEQAGALAARRCLRARLDGSPAAARLAPMKRGPYRAARKHPSGLTGKEQIVLGHLVQGSSNAAIAAAMGRSQRTVEKHVSSILAKLQAKNRVDLALRIKSEPWLLGGSESS</sequence>
<dbReference type="RefSeq" id="WP_135442059.1">
    <property type="nucleotide sequence ID" value="NZ_SRLE01000005.1"/>
</dbReference>
<protein>
    <submittedName>
        <fullName evidence="4">LuxR family transcriptional regulator</fullName>
    </submittedName>
</protein>
<comment type="caution">
    <text evidence="4">The sequence shown here is derived from an EMBL/GenBank/DDBJ whole genome shotgun (WGS) entry which is preliminary data.</text>
</comment>
<dbReference type="InterPro" id="IPR036388">
    <property type="entry name" value="WH-like_DNA-bd_sf"/>
</dbReference>
<dbReference type="SUPFAM" id="SSF52540">
    <property type="entry name" value="P-loop containing nucleoside triphosphate hydrolases"/>
    <property type="match status" value="1"/>
</dbReference>
<dbReference type="CDD" id="cd00882">
    <property type="entry name" value="Ras_like_GTPase"/>
    <property type="match status" value="1"/>
</dbReference>
<evidence type="ECO:0000256" key="1">
    <source>
        <dbReference type="ARBA" id="ARBA00022741"/>
    </source>
</evidence>
<dbReference type="SMART" id="SM00421">
    <property type="entry name" value="HTH_LUXR"/>
    <property type="match status" value="1"/>
</dbReference>
<evidence type="ECO:0000259" key="3">
    <source>
        <dbReference type="PROSITE" id="PS50043"/>
    </source>
</evidence>
<dbReference type="AlphaFoldDB" id="A0A4Z0M5E3"/>
<name>A0A4Z0M5E3_9GAMM</name>
<dbReference type="Pfam" id="PF00196">
    <property type="entry name" value="GerE"/>
    <property type="match status" value="1"/>
</dbReference>
<dbReference type="Pfam" id="PF13191">
    <property type="entry name" value="AAA_16"/>
    <property type="match status" value="1"/>
</dbReference>
<organism evidence="4 5">
    <name type="scientific">Mangrovimicrobium sediminis</name>
    <dbReference type="NCBI Taxonomy" id="2562682"/>
    <lineage>
        <taxon>Bacteria</taxon>
        <taxon>Pseudomonadati</taxon>
        <taxon>Pseudomonadota</taxon>
        <taxon>Gammaproteobacteria</taxon>
        <taxon>Cellvibrionales</taxon>
        <taxon>Halieaceae</taxon>
        <taxon>Mangrovimicrobium</taxon>
    </lineage>
</organism>
<keyword evidence="2" id="KW-0067">ATP-binding</keyword>
<dbReference type="InterPro" id="IPR016032">
    <property type="entry name" value="Sig_transdc_resp-reg_C-effctor"/>
</dbReference>
<dbReference type="GO" id="GO:0006355">
    <property type="term" value="P:regulation of DNA-templated transcription"/>
    <property type="evidence" value="ECO:0007669"/>
    <property type="project" value="InterPro"/>
</dbReference>
<dbReference type="InterPro" id="IPR041664">
    <property type="entry name" value="AAA_16"/>
</dbReference>
<dbReference type="PANTHER" id="PTHR16305:SF35">
    <property type="entry name" value="TRANSCRIPTIONAL ACTIVATOR DOMAIN"/>
    <property type="match status" value="1"/>
</dbReference>
<accession>A0A4Z0M5E3</accession>